<sequence length="774" mass="84121">MRNFAALLRRNHWLALALAAEAAVLLVLTAGLFGAPYRAAITPEGFENLFPSFAGLNGDDGSLRIYNDEGFESEQEITFSSAPMALASGAYEVTVEYFSCQTPDAPTFNIERSAGSLTFSSAQTPAAVQADPLTLDDGHRTLTTRLWISSGARMDDLQATLHYDGGQLYLYSITLVEQPVYRVTRLVCFALFFAVCDLLAWLFFGVAAAGRGRRLPAVPLALLGITAAACLPLFSDQLYFGHDLNYHLQRISAMAEELSYGQFPVRMATTTLNGYGYINPLCYCELFLLLPALLYNAWLPLRTCYQAYVLAATLTAAGTSYLCFARITGSRRYGVLGSALYTLSSYRLVCVWFRAALGEYTAMSFLPLVLLGVWQIYTCERPRFAQWAPLAFGMAALVQCHLISTELTAALLAVFCLLRLRQTLAPARLLAWGKAAALAFGLSAWFLLPFLSTVLSVDLQVNNPLVGKPQREGLYLIQLLNPFGTGFGGTSTGTSTDMSLTLGLPLLLGLALALLCLARRREAPRPRALGAVTGLGLLCLLLAMQFFPWDFVESWLGAAAAKAAATFQYPWRFLAPATLLFTAAALLALGLVRRERPQAARILTGAMAAAMVLSVGVFQMQLLTTTELTANSLSQNGTRDVGIGEYMIDGCSIYETVWAQPKPGSDALTLTGYEKRAGTAYLSVENAGDAADISVPIFNYGHYRATDETGTEFPLRNGENARLVLDIPAGYSGTIRIAWVSPLWWRGCEALSLLCALGCLARVLRRRDRAHAAP</sequence>
<proteinExistence type="predicted"/>
<evidence type="ECO:0000313" key="2">
    <source>
        <dbReference type="EMBL" id="HIZ62604.1"/>
    </source>
</evidence>
<evidence type="ECO:0000313" key="3">
    <source>
        <dbReference type="Proteomes" id="UP000824105"/>
    </source>
</evidence>
<feature type="transmembrane region" description="Helical" evidence="1">
    <location>
        <begin position="360"/>
        <end position="378"/>
    </location>
</feature>
<feature type="transmembrane region" description="Helical" evidence="1">
    <location>
        <begin position="189"/>
        <end position="210"/>
    </location>
</feature>
<reference evidence="2" key="2">
    <citation type="submission" date="2021-04" db="EMBL/GenBank/DDBJ databases">
        <authorList>
            <person name="Gilroy R."/>
        </authorList>
    </citation>
    <scope>NUCLEOTIDE SEQUENCE</scope>
    <source>
        <strain evidence="2">CHK188-11489</strain>
    </source>
</reference>
<keyword evidence="1" id="KW-0812">Transmembrane</keyword>
<dbReference type="EMBL" id="DXBF01000061">
    <property type="protein sequence ID" value="HIZ62604.1"/>
    <property type="molecule type" value="Genomic_DNA"/>
</dbReference>
<evidence type="ECO:0000256" key="1">
    <source>
        <dbReference type="SAM" id="Phobius"/>
    </source>
</evidence>
<dbReference type="Proteomes" id="UP000824105">
    <property type="component" value="Unassembled WGS sequence"/>
</dbReference>
<organism evidence="2 3">
    <name type="scientific">Candidatus Gemmiger avistercoris</name>
    <dbReference type="NCBI Taxonomy" id="2838606"/>
    <lineage>
        <taxon>Bacteria</taxon>
        <taxon>Bacillati</taxon>
        <taxon>Bacillota</taxon>
        <taxon>Clostridia</taxon>
        <taxon>Eubacteriales</taxon>
        <taxon>Gemmiger</taxon>
    </lineage>
</organism>
<evidence type="ECO:0008006" key="4">
    <source>
        <dbReference type="Google" id="ProtNLM"/>
    </source>
</evidence>
<accession>A0A9D2JQV5</accession>
<keyword evidence="1" id="KW-0472">Membrane</keyword>
<protein>
    <recommendedName>
        <fullName evidence="4">Membrane protein 6-pyruvoyl-tetrahydropterin synthase-related domain-containing protein</fullName>
    </recommendedName>
</protein>
<dbReference type="AlphaFoldDB" id="A0A9D2JQV5"/>
<feature type="transmembrane region" description="Helical" evidence="1">
    <location>
        <begin position="390"/>
        <end position="417"/>
    </location>
</feature>
<keyword evidence="1" id="KW-1133">Transmembrane helix</keyword>
<feature type="transmembrane region" description="Helical" evidence="1">
    <location>
        <begin position="498"/>
        <end position="517"/>
    </location>
</feature>
<name>A0A9D2JQV5_9FIRM</name>
<feature type="transmembrane region" description="Helical" evidence="1">
    <location>
        <begin position="529"/>
        <end position="549"/>
    </location>
</feature>
<comment type="caution">
    <text evidence="2">The sequence shown here is derived from an EMBL/GenBank/DDBJ whole genome shotgun (WGS) entry which is preliminary data.</text>
</comment>
<reference evidence="2" key="1">
    <citation type="journal article" date="2021" name="PeerJ">
        <title>Extensive microbial diversity within the chicken gut microbiome revealed by metagenomics and culture.</title>
        <authorList>
            <person name="Gilroy R."/>
            <person name="Ravi A."/>
            <person name="Getino M."/>
            <person name="Pursley I."/>
            <person name="Horton D.L."/>
            <person name="Alikhan N.F."/>
            <person name="Baker D."/>
            <person name="Gharbi K."/>
            <person name="Hall N."/>
            <person name="Watson M."/>
            <person name="Adriaenssens E.M."/>
            <person name="Foster-Nyarko E."/>
            <person name="Jarju S."/>
            <person name="Secka A."/>
            <person name="Antonio M."/>
            <person name="Oren A."/>
            <person name="Chaudhuri R.R."/>
            <person name="La Ragione R."/>
            <person name="Hildebrand F."/>
            <person name="Pallen M.J."/>
        </authorList>
    </citation>
    <scope>NUCLEOTIDE SEQUENCE</scope>
    <source>
        <strain evidence="2">CHK188-11489</strain>
    </source>
</reference>
<gene>
    <name evidence="2" type="ORF">H9724_07555</name>
</gene>
<feature type="transmembrane region" description="Helical" evidence="1">
    <location>
        <begin position="277"/>
        <end position="295"/>
    </location>
</feature>
<feature type="transmembrane region" description="Helical" evidence="1">
    <location>
        <begin position="569"/>
        <end position="592"/>
    </location>
</feature>
<feature type="transmembrane region" description="Helical" evidence="1">
    <location>
        <begin position="599"/>
        <end position="618"/>
    </location>
</feature>
<feature type="transmembrane region" description="Helical" evidence="1">
    <location>
        <begin position="217"/>
        <end position="235"/>
    </location>
</feature>
<feature type="transmembrane region" description="Helical" evidence="1">
    <location>
        <begin position="429"/>
        <end position="448"/>
    </location>
</feature>